<sequence length="431" mass="49564">MKKILPALFVLFTACTVQKVKKSVRDSKVFDQGFTGFMLVDPAKDKVLYALNEDKYFTPASNTKMFTYYAAHKVLGDQVNALDYVESGDSLIFWGTGDPSLMHPDFEDRSVLNFLESSDKQLFMADNFDEVQAYASGWSWNWFNYYYGPERSSMPIYGNIVRFKKEVQTESLTYSPRFFAPQIKEDLSLPAREYSILRDKNINDFRYHLVGEELSFETDKPFVTSSQLTREMLEDTLGRSITMIDYDNVKNRPHQKLKGVASDSLYKQMLKISDNFLAEQLMVLVADELADSLNVRGAIKYLEEHYLADLPDEPQWVDGSGLSAQNKFTPRSIIKLLEKIKAEVPEEKIFAYFPSGGVSGTIRSWYKSDDEHPYVYAKTGTLSGVHCLSGYLLTKSGKTLYFSFMHNNYVISSNELKKEMEKVLYLIHDRY</sequence>
<dbReference type="PRINTS" id="PR00922">
    <property type="entry name" value="DADACBPTASE3"/>
</dbReference>
<proteinExistence type="inferred from homology"/>
<dbReference type="PANTHER" id="PTHR30023">
    <property type="entry name" value="D-ALANYL-D-ALANINE CARBOXYPEPTIDASE"/>
    <property type="match status" value="1"/>
</dbReference>
<dbReference type="GO" id="GO:0004185">
    <property type="term" value="F:serine-type carboxypeptidase activity"/>
    <property type="evidence" value="ECO:0007669"/>
    <property type="project" value="InterPro"/>
</dbReference>
<reference evidence="3 4" key="1">
    <citation type="submission" date="2018-06" db="EMBL/GenBank/DDBJ databases">
        <title>Echinicola strongylocentroti sp. nov., isolated from a sea urchin Strongylocentrotus intermedius.</title>
        <authorList>
            <person name="Bae S.S."/>
        </authorList>
    </citation>
    <scope>NUCLEOTIDE SEQUENCE [LARGE SCALE GENOMIC DNA]</scope>
    <source>
        <strain evidence="3 4">MEBiC08714</strain>
    </source>
</reference>
<dbReference type="PROSITE" id="PS51257">
    <property type="entry name" value="PROKAR_LIPOPROTEIN"/>
    <property type="match status" value="1"/>
</dbReference>
<dbReference type="PANTHER" id="PTHR30023:SF0">
    <property type="entry name" value="PENICILLIN-SENSITIVE CARBOXYPEPTIDASE A"/>
    <property type="match status" value="1"/>
</dbReference>
<organism evidence="3 4">
    <name type="scientific">Echinicola strongylocentroti</name>
    <dbReference type="NCBI Taxonomy" id="1795355"/>
    <lineage>
        <taxon>Bacteria</taxon>
        <taxon>Pseudomonadati</taxon>
        <taxon>Bacteroidota</taxon>
        <taxon>Cytophagia</taxon>
        <taxon>Cytophagales</taxon>
        <taxon>Cyclobacteriaceae</taxon>
        <taxon>Echinicola</taxon>
    </lineage>
</organism>
<dbReference type="KEGG" id="est:DN752_03745"/>
<dbReference type="Gene3D" id="3.40.710.10">
    <property type="entry name" value="DD-peptidase/beta-lactamase superfamily"/>
    <property type="match status" value="2"/>
</dbReference>
<dbReference type="OrthoDB" id="9802627at2"/>
<accession>A0A2Z4IEP1</accession>
<evidence type="ECO:0000313" key="3">
    <source>
        <dbReference type="EMBL" id="AWW29325.1"/>
    </source>
</evidence>
<keyword evidence="4" id="KW-1185">Reference proteome</keyword>
<evidence type="ECO:0000313" key="4">
    <source>
        <dbReference type="Proteomes" id="UP000248688"/>
    </source>
</evidence>
<keyword evidence="2" id="KW-0378">Hydrolase</keyword>
<dbReference type="InterPro" id="IPR000667">
    <property type="entry name" value="Peptidase_S13"/>
</dbReference>
<dbReference type="Pfam" id="PF02113">
    <property type="entry name" value="Peptidase_S13"/>
    <property type="match status" value="1"/>
</dbReference>
<dbReference type="InterPro" id="IPR012338">
    <property type="entry name" value="Beta-lactam/transpept-like"/>
</dbReference>
<dbReference type="GO" id="GO:0006508">
    <property type="term" value="P:proteolysis"/>
    <property type="evidence" value="ECO:0007669"/>
    <property type="project" value="InterPro"/>
</dbReference>
<dbReference type="RefSeq" id="WP_112782741.1">
    <property type="nucleotide sequence ID" value="NZ_CP030041.1"/>
</dbReference>
<evidence type="ECO:0000256" key="2">
    <source>
        <dbReference type="ARBA" id="ARBA00022801"/>
    </source>
</evidence>
<gene>
    <name evidence="3" type="ORF">DN752_03745</name>
</gene>
<dbReference type="AlphaFoldDB" id="A0A2Z4IEP1"/>
<dbReference type="Proteomes" id="UP000248688">
    <property type="component" value="Chromosome"/>
</dbReference>
<dbReference type="EMBL" id="CP030041">
    <property type="protein sequence ID" value="AWW29325.1"/>
    <property type="molecule type" value="Genomic_DNA"/>
</dbReference>
<evidence type="ECO:0000256" key="1">
    <source>
        <dbReference type="ARBA" id="ARBA00006096"/>
    </source>
</evidence>
<protein>
    <submittedName>
        <fullName evidence="3">Peptidase S13</fullName>
    </submittedName>
</protein>
<comment type="similarity">
    <text evidence="1">Belongs to the peptidase S13 family.</text>
</comment>
<dbReference type="SUPFAM" id="SSF56601">
    <property type="entry name" value="beta-lactamase/transpeptidase-like"/>
    <property type="match status" value="1"/>
</dbReference>
<dbReference type="GO" id="GO:0000270">
    <property type="term" value="P:peptidoglycan metabolic process"/>
    <property type="evidence" value="ECO:0007669"/>
    <property type="project" value="TreeGrafter"/>
</dbReference>
<name>A0A2Z4IEP1_9BACT</name>